<dbReference type="SUPFAM" id="SSF46565">
    <property type="entry name" value="Chaperone J-domain"/>
    <property type="match status" value="1"/>
</dbReference>
<dbReference type="PROSITE" id="PS50076">
    <property type="entry name" value="DNAJ_2"/>
    <property type="match status" value="1"/>
</dbReference>
<dbReference type="CDD" id="cd06257">
    <property type="entry name" value="DnaJ"/>
    <property type="match status" value="1"/>
</dbReference>
<dbReference type="RefSeq" id="WP_145276667.1">
    <property type="nucleotide sequence ID" value="NZ_CP036426.1"/>
</dbReference>
<sequence length="232" mass="25355">MNYTVEIDPSQVLGVPRDATLEQIRDAYRSRSKKYHPDVGGDEWAFRVVARSYELLSRARVAGRFAVESGEHPAAPVNPVVPKTPEDEGASVRSGVRDRVDHPILLVDVELLLLRVELENPYEVIAIPASKRNLSCTLNVSWPPAVAADAPPGPDPAGVLPRVVEAFGLALKQTRPTSSAQDDGPSAFRGWLSYPSAQESYDAFNRLRQALKGLGLGVSQRIREVIIPRDTA</sequence>
<keyword evidence="3" id="KW-1185">Reference proteome</keyword>
<dbReference type="EMBL" id="CP036426">
    <property type="protein sequence ID" value="QDV38289.1"/>
    <property type="molecule type" value="Genomic_DNA"/>
</dbReference>
<dbReference type="PRINTS" id="PR00625">
    <property type="entry name" value="JDOMAIN"/>
</dbReference>
<name>A0A518HBR8_9BACT</name>
<feature type="domain" description="J" evidence="1">
    <location>
        <begin position="8"/>
        <end position="61"/>
    </location>
</feature>
<protein>
    <submittedName>
        <fullName evidence="2">Chaperone protein DnaJ</fullName>
    </submittedName>
</protein>
<dbReference type="OrthoDB" id="581986at2"/>
<dbReference type="Proteomes" id="UP000317835">
    <property type="component" value="Chromosome"/>
</dbReference>
<dbReference type="Gene3D" id="1.10.287.110">
    <property type="entry name" value="DnaJ domain"/>
    <property type="match status" value="1"/>
</dbReference>
<reference evidence="2 3" key="1">
    <citation type="submission" date="2019-02" db="EMBL/GenBank/DDBJ databases">
        <title>Deep-cultivation of Planctomycetes and their phenomic and genomic characterization uncovers novel biology.</title>
        <authorList>
            <person name="Wiegand S."/>
            <person name="Jogler M."/>
            <person name="Boedeker C."/>
            <person name="Pinto D."/>
            <person name="Vollmers J."/>
            <person name="Rivas-Marin E."/>
            <person name="Kohn T."/>
            <person name="Peeters S.H."/>
            <person name="Heuer A."/>
            <person name="Rast P."/>
            <person name="Oberbeckmann S."/>
            <person name="Bunk B."/>
            <person name="Jeske O."/>
            <person name="Meyerdierks A."/>
            <person name="Storesund J.E."/>
            <person name="Kallscheuer N."/>
            <person name="Luecker S."/>
            <person name="Lage O.M."/>
            <person name="Pohl T."/>
            <person name="Merkel B.J."/>
            <person name="Hornburger P."/>
            <person name="Mueller R.-W."/>
            <person name="Bruemmer F."/>
            <person name="Labrenz M."/>
            <person name="Spormann A.M."/>
            <person name="Op den Camp H."/>
            <person name="Overmann J."/>
            <person name="Amann R."/>
            <person name="Jetten M.S.M."/>
            <person name="Mascher T."/>
            <person name="Medema M.H."/>
            <person name="Devos D.P."/>
            <person name="Kaster A.-K."/>
            <person name="Ovreas L."/>
            <person name="Rohde M."/>
            <person name="Galperin M.Y."/>
            <person name="Jogler C."/>
        </authorList>
    </citation>
    <scope>NUCLEOTIDE SEQUENCE [LARGE SCALE GENOMIC DNA]</scope>
    <source>
        <strain evidence="2 3">ElP</strain>
    </source>
</reference>
<gene>
    <name evidence="2" type="primary">dnaJ_4</name>
    <name evidence="2" type="ORF">ElP_62400</name>
</gene>
<dbReference type="SMART" id="SM00271">
    <property type="entry name" value="DnaJ"/>
    <property type="match status" value="1"/>
</dbReference>
<evidence type="ECO:0000259" key="1">
    <source>
        <dbReference type="PROSITE" id="PS50076"/>
    </source>
</evidence>
<dbReference type="AlphaFoldDB" id="A0A518HBR8"/>
<organism evidence="2 3">
    <name type="scientific">Tautonia plasticadhaerens</name>
    <dbReference type="NCBI Taxonomy" id="2527974"/>
    <lineage>
        <taxon>Bacteria</taxon>
        <taxon>Pseudomonadati</taxon>
        <taxon>Planctomycetota</taxon>
        <taxon>Planctomycetia</taxon>
        <taxon>Isosphaerales</taxon>
        <taxon>Isosphaeraceae</taxon>
        <taxon>Tautonia</taxon>
    </lineage>
</organism>
<dbReference type="KEGG" id="tpla:ElP_62400"/>
<dbReference type="InterPro" id="IPR001623">
    <property type="entry name" value="DnaJ_domain"/>
</dbReference>
<accession>A0A518HBR8</accession>
<evidence type="ECO:0000313" key="2">
    <source>
        <dbReference type="EMBL" id="QDV38289.1"/>
    </source>
</evidence>
<proteinExistence type="predicted"/>
<evidence type="ECO:0000313" key="3">
    <source>
        <dbReference type="Proteomes" id="UP000317835"/>
    </source>
</evidence>
<dbReference type="InterPro" id="IPR036869">
    <property type="entry name" value="J_dom_sf"/>
</dbReference>
<dbReference type="Pfam" id="PF00226">
    <property type="entry name" value="DnaJ"/>
    <property type="match status" value="1"/>
</dbReference>